<evidence type="ECO:0000256" key="5">
    <source>
        <dbReference type="ARBA" id="ARBA00023288"/>
    </source>
</evidence>
<sequence length="244" mass="26197">MNLGKKRLYYLILLALFVSSCVSTTAEVQQQPAAPTIQQAQTYNGPKARITVARIKCKAAKCAGSIGDGLRDMLISGLFKTNRFVVLGGREELREIKEEIDLARSGYVKESEAPRAGGWESADIIVLGSITAFEPKSGGVGIGAGGLLPGVLGGVRFGKDDAYISMDLRIIDVRTRRIINTTTVDGKASSFRVGGLGFGWGGVGILGAGLSVYKNTPMEKAVRVMIDKAVNFISSHTPENYYRY</sequence>
<dbReference type="EMBL" id="UOGH01000089">
    <property type="protein sequence ID" value="VAX28519.1"/>
    <property type="molecule type" value="Genomic_DNA"/>
</dbReference>
<dbReference type="PANTHER" id="PTHR41164">
    <property type="entry name" value="CURLI PRODUCTION ASSEMBLY/TRANSPORT COMPONENT CSGG"/>
    <property type="match status" value="1"/>
</dbReference>
<name>A0A3B1CE72_9ZZZZ</name>
<organism evidence="6">
    <name type="scientific">hydrothermal vent metagenome</name>
    <dbReference type="NCBI Taxonomy" id="652676"/>
    <lineage>
        <taxon>unclassified sequences</taxon>
        <taxon>metagenomes</taxon>
        <taxon>ecological metagenomes</taxon>
    </lineage>
</organism>
<accession>A0A3B1CE72</accession>
<dbReference type="AlphaFoldDB" id="A0A3B1CE72"/>
<evidence type="ECO:0000256" key="1">
    <source>
        <dbReference type="ARBA" id="ARBA00022475"/>
    </source>
</evidence>
<keyword evidence="1" id="KW-1003">Cell membrane</keyword>
<evidence type="ECO:0008006" key="7">
    <source>
        <dbReference type="Google" id="ProtNLM"/>
    </source>
</evidence>
<evidence type="ECO:0000256" key="3">
    <source>
        <dbReference type="ARBA" id="ARBA00023136"/>
    </source>
</evidence>
<dbReference type="PANTHER" id="PTHR41164:SF1">
    <property type="entry name" value="CURLI PRODUCTION ASSEMBLY_TRANSPORT COMPONENT CSGG"/>
    <property type="match status" value="1"/>
</dbReference>
<dbReference type="PROSITE" id="PS51257">
    <property type="entry name" value="PROKAR_LIPOPROTEIN"/>
    <property type="match status" value="1"/>
</dbReference>
<evidence type="ECO:0000313" key="6">
    <source>
        <dbReference type="EMBL" id="VAX28519.1"/>
    </source>
</evidence>
<gene>
    <name evidence="6" type="ORF">MNBD_NITROSPIRAE02-1130</name>
</gene>
<protein>
    <recommendedName>
        <fullName evidence="7">Curli production assembly/transport component CsgG</fullName>
    </recommendedName>
</protein>
<keyword evidence="3" id="KW-0472">Membrane</keyword>
<keyword evidence="4" id="KW-0564">Palmitate</keyword>
<keyword evidence="2" id="KW-0732">Signal</keyword>
<dbReference type="InterPro" id="IPR005534">
    <property type="entry name" value="Curli_assmbl/transp-comp_CsgG"/>
</dbReference>
<evidence type="ECO:0000256" key="2">
    <source>
        <dbReference type="ARBA" id="ARBA00022729"/>
    </source>
</evidence>
<evidence type="ECO:0000256" key="4">
    <source>
        <dbReference type="ARBA" id="ARBA00023139"/>
    </source>
</evidence>
<keyword evidence="5" id="KW-0449">Lipoprotein</keyword>
<dbReference type="GO" id="GO:0030288">
    <property type="term" value="C:outer membrane-bounded periplasmic space"/>
    <property type="evidence" value="ECO:0007669"/>
    <property type="project" value="InterPro"/>
</dbReference>
<dbReference type="Pfam" id="PF03783">
    <property type="entry name" value="CsgG"/>
    <property type="match status" value="1"/>
</dbReference>
<reference evidence="6" key="1">
    <citation type="submission" date="2018-06" db="EMBL/GenBank/DDBJ databases">
        <authorList>
            <person name="Zhirakovskaya E."/>
        </authorList>
    </citation>
    <scope>NUCLEOTIDE SEQUENCE</scope>
</reference>
<proteinExistence type="predicted"/>
<dbReference type="Gene3D" id="3.40.50.10610">
    <property type="entry name" value="ABC-type transport auxiliary lipoprotein component"/>
    <property type="match status" value="1"/>
</dbReference>